<dbReference type="Proteomes" id="UP000887565">
    <property type="component" value="Unplaced"/>
</dbReference>
<dbReference type="AlphaFoldDB" id="A0A915KYY2"/>
<evidence type="ECO:0000313" key="2">
    <source>
        <dbReference type="WBParaSite" id="nRc.2.0.1.t44026-RA"/>
    </source>
</evidence>
<protein>
    <submittedName>
        <fullName evidence="2">Uncharacterized protein</fullName>
    </submittedName>
</protein>
<proteinExistence type="predicted"/>
<reference evidence="2" key="1">
    <citation type="submission" date="2022-11" db="UniProtKB">
        <authorList>
            <consortium name="WormBaseParasite"/>
        </authorList>
    </citation>
    <scope>IDENTIFICATION</scope>
</reference>
<name>A0A915KYY2_ROMCU</name>
<organism evidence="1 2">
    <name type="scientific">Romanomermis culicivorax</name>
    <name type="common">Nematode worm</name>
    <dbReference type="NCBI Taxonomy" id="13658"/>
    <lineage>
        <taxon>Eukaryota</taxon>
        <taxon>Metazoa</taxon>
        <taxon>Ecdysozoa</taxon>
        <taxon>Nematoda</taxon>
        <taxon>Enoplea</taxon>
        <taxon>Dorylaimia</taxon>
        <taxon>Mermithida</taxon>
        <taxon>Mermithoidea</taxon>
        <taxon>Mermithidae</taxon>
        <taxon>Romanomermis</taxon>
    </lineage>
</organism>
<evidence type="ECO:0000313" key="1">
    <source>
        <dbReference type="Proteomes" id="UP000887565"/>
    </source>
</evidence>
<sequence length="181" mass="21027">MYREFIIRWSQFDTHVTWKRHNSSHINYKTHSFPRIPRMMTERQEVKRNIYLIVKQKTSKCNANFFQYVIESAVPLCKSCHCANYPTISTVHRIDYATVDMLVALLAASCCLWNIQSDSSPDATQEKRVPYTYKIQDSYHFGGSRISSSSCIFVTDNSMAPIDDDMAGNTDPLLHIHYVHH</sequence>
<accession>A0A915KYY2</accession>
<keyword evidence="1" id="KW-1185">Reference proteome</keyword>
<dbReference type="WBParaSite" id="nRc.2.0.1.t44026-RA">
    <property type="protein sequence ID" value="nRc.2.0.1.t44026-RA"/>
    <property type="gene ID" value="nRc.2.0.1.g44026"/>
</dbReference>